<evidence type="ECO:0008006" key="5">
    <source>
        <dbReference type="Google" id="ProtNLM"/>
    </source>
</evidence>
<organism evidence="3 4">
    <name type="scientific">Rodentibacter mrazii</name>
    <dbReference type="NCBI Taxonomy" id="1908257"/>
    <lineage>
        <taxon>Bacteria</taxon>
        <taxon>Pseudomonadati</taxon>
        <taxon>Pseudomonadota</taxon>
        <taxon>Gammaproteobacteria</taxon>
        <taxon>Pasteurellales</taxon>
        <taxon>Pasteurellaceae</taxon>
        <taxon>Rodentibacter</taxon>
    </lineage>
</organism>
<accession>A0A1V3IK11</accession>
<dbReference type="Gene3D" id="3.30.70.860">
    <property type="match status" value="1"/>
</dbReference>
<protein>
    <recommendedName>
        <fullName evidence="5">DUF406 family protein</fullName>
    </recommendedName>
</protein>
<keyword evidence="4" id="KW-1185">Reference proteome</keyword>
<reference evidence="3 4" key="1">
    <citation type="submission" date="2016-10" db="EMBL/GenBank/DDBJ databases">
        <title>Rodentibacter gen. nov. and new species.</title>
        <authorList>
            <person name="Christensen H."/>
        </authorList>
    </citation>
    <scope>NUCLEOTIDE SEQUENCE [LARGE SCALE GENOMIC DNA]</scope>
    <source>
        <strain evidence="3 4">Ppn418</strain>
    </source>
</reference>
<keyword evidence="2" id="KW-0175">Coiled coil</keyword>
<dbReference type="Proteomes" id="UP000189426">
    <property type="component" value="Unassembled WGS sequence"/>
</dbReference>
<dbReference type="Pfam" id="PF04175">
    <property type="entry name" value="DUF406"/>
    <property type="match status" value="1"/>
</dbReference>
<dbReference type="AlphaFoldDB" id="A0A1V3IK11"/>
<evidence type="ECO:0000313" key="3">
    <source>
        <dbReference type="EMBL" id="OOF41592.1"/>
    </source>
</evidence>
<sequence>MSVKCKAEESLTCSCVDVGAIIDGSDRTVNIEQIYTNQAEAEQSLARLTEKARKTESDPCEIVSEILPIEGGVQLNASFTFCCQAEAMIFELANR</sequence>
<feature type="coiled-coil region" evidence="2">
    <location>
        <begin position="31"/>
        <end position="58"/>
    </location>
</feature>
<dbReference type="GO" id="GO:0005829">
    <property type="term" value="C:cytosol"/>
    <property type="evidence" value="ECO:0007669"/>
    <property type="project" value="TreeGrafter"/>
</dbReference>
<proteinExistence type="inferred from homology"/>
<dbReference type="EMBL" id="MLHG01000007">
    <property type="protein sequence ID" value="OOF41592.1"/>
    <property type="molecule type" value="Genomic_DNA"/>
</dbReference>
<dbReference type="STRING" id="1908257.BKK47_00775"/>
<name>A0A1V3IK11_9PAST</name>
<dbReference type="InterPro" id="IPR005272">
    <property type="entry name" value="DUF406"/>
</dbReference>
<gene>
    <name evidence="3" type="ORF">BKK47_00775</name>
</gene>
<comment type="caution">
    <text evidence="3">The sequence shown here is derived from an EMBL/GenBank/DDBJ whole genome shotgun (WGS) entry which is preliminary data.</text>
</comment>
<comment type="similarity">
    <text evidence="1">Belongs to the UPF0381 family.</text>
</comment>
<dbReference type="RefSeq" id="WP_077493051.1">
    <property type="nucleotide sequence ID" value="NZ_MLHG01000007.1"/>
</dbReference>
<dbReference type="InterPro" id="IPR035571">
    <property type="entry name" value="UPF0234-like_C"/>
</dbReference>
<dbReference type="PANTHER" id="PTHR38769:SF1">
    <property type="entry name" value="UPF0381 PROTEIN YFCZ-RELATED"/>
    <property type="match status" value="1"/>
</dbReference>
<evidence type="ECO:0000256" key="2">
    <source>
        <dbReference type="SAM" id="Coils"/>
    </source>
</evidence>
<dbReference type="PANTHER" id="PTHR38769">
    <property type="entry name" value="UPF0381 PROTEIN YFCZ-RELATED"/>
    <property type="match status" value="1"/>
</dbReference>
<evidence type="ECO:0000313" key="4">
    <source>
        <dbReference type="Proteomes" id="UP000189426"/>
    </source>
</evidence>
<dbReference type="NCBIfam" id="TIGR00743">
    <property type="entry name" value="DUF406 family protein"/>
    <property type="match status" value="1"/>
</dbReference>
<evidence type="ECO:0000256" key="1">
    <source>
        <dbReference type="ARBA" id="ARBA00006201"/>
    </source>
</evidence>